<dbReference type="Proteomes" id="UP000011135">
    <property type="component" value="Unassembled WGS sequence"/>
</dbReference>
<protein>
    <submittedName>
        <fullName evidence="1">Uncharacterized protein</fullName>
    </submittedName>
</protein>
<name>L8JND9_9BACT</name>
<evidence type="ECO:0000313" key="2">
    <source>
        <dbReference type="Proteomes" id="UP000011135"/>
    </source>
</evidence>
<dbReference type="STRING" id="1237149.C900_05438"/>
<accession>L8JND9</accession>
<proteinExistence type="predicted"/>
<sequence>MLEIISPHYASLVLANYEIIRHVRLCWLAEEELELKYPDHIINNELCFEKENGVIRFRLQQNNETVARIHF</sequence>
<dbReference type="EMBL" id="AMZN01000084">
    <property type="protein sequence ID" value="ELR69049.1"/>
    <property type="molecule type" value="Genomic_DNA"/>
</dbReference>
<organism evidence="1 2">
    <name type="scientific">Fulvivirga imtechensis AK7</name>
    <dbReference type="NCBI Taxonomy" id="1237149"/>
    <lineage>
        <taxon>Bacteria</taxon>
        <taxon>Pseudomonadati</taxon>
        <taxon>Bacteroidota</taxon>
        <taxon>Cytophagia</taxon>
        <taxon>Cytophagales</taxon>
        <taxon>Fulvivirgaceae</taxon>
        <taxon>Fulvivirga</taxon>
    </lineage>
</organism>
<evidence type="ECO:0000313" key="1">
    <source>
        <dbReference type="EMBL" id="ELR69049.1"/>
    </source>
</evidence>
<comment type="caution">
    <text evidence="1">The sequence shown here is derived from an EMBL/GenBank/DDBJ whole genome shotgun (WGS) entry which is preliminary data.</text>
</comment>
<gene>
    <name evidence="1" type="ORF">C900_05438</name>
</gene>
<keyword evidence="2" id="KW-1185">Reference proteome</keyword>
<dbReference type="AlphaFoldDB" id="L8JND9"/>
<reference evidence="1 2" key="1">
    <citation type="submission" date="2012-12" db="EMBL/GenBank/DDBJ databases">
        <title>Genome assembly of Fulvivirga imtechensis AK7.</title>
        <authorList>
            <person name="Nupur N."/>
            <person name="Khatri I."/>
            <person name="Kumar R."/>
            <person name="Subramanian S."/>
            <person name="Pinnaka A."/>
        </authorList>
    </citation>
    <scope>NUCLEOTIDE SEQUENCE [LARGE SCALE GENOMIC DNA]</scope>
    <source>
        <strain evidence="1 2">AK7</strain>
    </source>
</reference>